<feature type="compositionally biased region" description="Basic residues" evidence="1">
    <location>
        <begin position="36"/>
        <end position="51"/>
    </location>
</feature>
<evidence type="ECO:0000256" key="1">
    <source>
        <dbReference type="SAM" id="MobiDB-lite"/>
    </source>
</evidence>
<protein>
    <submittedName>
        <fullName evidence="2">Uncharacterized protein</fullName>
    </submittedName>
</protein>
<dbReference type="AlphaFoldDB" id="A0AAV5D2B6"/>
<feature type="region of interest" description="Disordered" evidence="1">
    <location>
        <begin position="1"/>
        <end position="59"/>
    </location>
</feature>
<name>A0AAV5D2B6_ELECO</name>
<keyword evidence="3" id="KW-1185">Reference proteome</keyword>
<reference evidence="2" key="2">
    <citation type="submission" date="2021-12" db="EMBL/GenBank/DDBJ databases">
        <title>Resequencing data analysis of finger millet.</title>
        <authorList>
            <person name="Hatakeyama M."/>
            <person name="Aluri S."/>
            <person name="Balachadran M.T."/>
            <person name="Sivarajan S.R."/>
            <person name="Poveda L."/>
            <person name="Shimizu-Inatsugi R."/>
            <person name="Schlapbach R."/>
            <person name="Sreeman S.M."/>
            <person name="Shimizu K.K."/>
        </authorList>
    </citation>
    <scope>NUCLEOTIDE SEQUENCE</scope>
</reference>
<reference evidence="2" key="1">
    <citation type="journal article" date="2018" name="DNA Res.">
        <title>Multiple hybrid de novo genome assembly of finger millet, an orphan allotetraploid crop.</title>
        <authorList>
            <person name="Hatakeyama M."/>
            <person name="Aluri S."/>
            <person name="Balachadran M.T."/>
            <person name="Sivarajan S.R."/>
            <person name="Patrignani A."/>
            <person name="Gruter S."/>
            <person name="Poveda L."/>
            <person name="Shimizu-Inatsugi R."/>
            <person name="Baeten J."/>
            <person name="Francoijs K.J."/>
            <person name="Nataraja K.N."/>
            <person name="Reddy Y.A.N."/>
            <person name="Phadnis S."/>
            <person name="Ravikumar R.L."/>
            <person name="Schlapbach R."/>
            <person name="Sreeman S.M."/>
            <person name="Shimizu K.K."/>
        </authorList>
    </citation>
    <scope>NUCLEOTIDE SEQUENCE</scope>
</reference>
<organism evidence="2 3">
    <name type="scientific">Eleusine coracana subsp. coracana</name>
    <dbReference type="NCBI Taxonomy" id="191504"/>
    <lineage>
        <taxon>Eukaryota</taxon>
        <taxon>Viridiplantae</taxon>
        <taxon>Streptophyta</taxon>
        <taxon>Embryophyta</taxon>
        <taxon>Tracheophyta</taxon>
        <taxon>Spermatophyta</taxon>
        <taxon>Magnoliopsida</taxon>
        <taxon>Liliopsida</taxon>
        <taxon>Poales</taxon>
        <taxon>Poaceae</taxon>
        <taxon>PACMAD clade</taxon>
        <taxon>Chloridoideae</taxon>
        <taxon>Cynodonteae</taxon>
        <taxon>Eleusininae</taxon>
        <taxon>Eleusine</taxon>
    </lineage>
</organism>
<proteinExistence type="predicted"/>
<feature type="compositionally biased region" description="Basic residues" evidence="1">
    <location>
        <begin position="9"/>
        <end position="18"/>
    </location>
</feature>
<dbReference type="Proteomes" id="UP001054889">
    <property type="component" value="Unassembled WGS sequence"/>
</dbReference>
<accession>A0AAV5D2B6</accession>
<evidence type="ECO:0000313" key="2">
    <source>
        <dbReference type="EMBL" id="GJN04180.1"/>
    </source>
</evidence>
<sequence length="135" mass="15393">MSACAWRRERPRARRRRARDGGRAAGPDTQEARRSAQPHRRVPHGARRRRREGVPRRVPKRDIDPDLLLLDSDDDYFFEDATTVRGSEVYRLDVAAARWVKLGSLPGDTALFVSLLLPAGRQLPGNRTVRTWIGD</sequence>
<gene>
    <name evidence="2" type="primary">ga21704</name>
    <name evidence="2" type="ORF">PR202_ga21704</name>
</gene>
<comment type="caution">
    <text evidence="2">The sequence shown here is derived from an EMBL/GenBank/DDBJ whole genome shotgun (WGS) entry which is preliminary data.</text>
</comment>
<evidence type="ECO:0000313" key="3">
    <source>
        <dbReference type="Proteomes" id="UP001054889"/>
    </source>
</evidence>
<dbReference type="EMBL" id="BQKI01000010">
    <property type="protein sequence ID" value="GJN04180.1"/>
    <property type="molecule type" value="Genomic_DNA"/>
</dbReference>